<evidence type="ECO:0000256" key="2">
    <source>
        <dbReference type="ARBA" id="ARBA00022679"/>
    </source>
</evidence>
<dbReference type="InterPro" id="IPR036830">
    <property type="entry name" value="PP_kinase_middle_dom_sf"/>
</dbReference>
<evidence type="ECO:0000313" key="12">
    <source>
        <dbReference type="EMBL" id="SDD57049.1"/>
    </source>
</evidence>
<dbReference type="Pfam" id="PF13090">
    <property type="entry name" value="PP_kinase_C"/>
    <property type="match status" value="1"/>
</dbReference>
<dbReference type="SUPFAM" id="SSF56024">
    <property type="entry name" value="Phospholipase D/nuclease"/>
    <property type="match status" value="2"/>
</dbReference>
<dbReference type="EC" id="2.7.4.1" evidence="6 7"/>
<dbReference type="HAMAP" id="MF_00347">
    <property type="entry name" value="Polyphosphate_kinase"/>
    <property type="match status" value="1"/>
</dbReference>
<comment type="cofactor">
    <cofactor evidence="6">
        <name>Mg(2+)</name>
        <dbReference type="ChEBI" id="CHEBI:18420"/>
    </cofactor>
</comment>
<feature type="domain" description="Polyphosphate kinase C-terminal" evidence="10">
    <location>
        <begin position="511"/>
        <end position="681"/>
    </location>
</feature>
<dbReference type="InterPro" id="IPR025198">
    <property type="entry name" value="PPK_N_dom"/>
</dbReference>
<dbReference type="PANTHER" id="PTHR30218:SF0">
    <property type="entry name" value="POLYPHOSPHATE KINASE"/>
    <property type="match status" value="1"/>
</dbReference>
<name>A0A1G6VU07_PEPNI</name>
<dbReference type="CDD" id="cd09168">
    <property type="entry name" value="PLDc_PaPPK1_C2_like"/>
    <property type="match status" value="1"/>
</dbReference>
<keyword evidence="4 6" id="KW-0418">Kinase</keyword>
<evidence type="ECO:0000259" key="11">
    <source>
        <dbReference type="Pfam" id="PF17941"/>
    </source>
</evidence>
<dbReference type="OrthoDB" id="9761456at2"/>
<dbReference type="Pfam" id="PF13089">
    <property type="entry name" value="PP_kinase_N"/>
    <property type="match status" value="1"/>
</dbReference>
<keyword evidence="1 6" id="KW-0597">Phosphoprotein</keyword>
<dbReference type="InterPro" id="IPR024953">
    <property type="entry name" value="PP_kinase_middle"/>
</dbReference>
<dbReference type="GO" id="GO:0006799">
    <property type="term" value="P:polyphosphate biosynthetic process"/>
    <property type="evidence" value="ECO:0007669"/>
    <property type="project" value="UniProtKB-UniRule"/>
</dbReference>
<proteinExistence type="inferred from homology"/>
<protein>
    <recommendedName>
        <fullName evidence="6 7">Polyphosphate kinase</fullName>
        <ecNumber evidence="6 7">2.7.4.1</ecNumber>
    </recommendedName>
    <alternativeName>
        <fullName evidence="6">ATP-polyphosphate phosphotransferase</fullName>
    </alternativeName>
    <alternativeName>
        <fullName evidence="6">Polyphosphoric acid kinase</fullName>
    </alternativeName>
</protein>
<dbReference type="AlphaFoldDB" id="A0A1G6VU07"/>
<dbReference type="NCBIfam" id="NF003917">
    <property type="entry name" value="PRK05443.1-1"/>
    <property type="match status" value="1"/>
</dbReference>
<feature type="binding site" evidence="6">
    <location>
        <position position="48"/>
    </location>
    <ligand>
        <name>ATP</name>
        <dbReference type="ChEBI" id="CHEBI:30616"/>
    </ligand>
</feature>
<dbReference type="STRING" id="2741.SAMN04489866_104139"/>
<dbReference type="InterPro" id="IPR025200">
    <property type="entry name" value="PPK_C_dom2"/>
</dbReference>
<feature type="binding site" evidence="6">
    <location>
        <position position="572"/>
    </location>
    <ligand>
        <name>ATP</name>
        <dbReference type="ChEBI" id="CHEBI:30616"/>
    </ligand>
</feature>
<dbReference type="RefSeq" id="WP_159427985.1">
    <property type="nucleotide sequence ID" value="NZ_FNAF01000004.1"/>
</dbReference>
<feature type="binding site" evidence="6">
    <location>
        <position position="600"/>
    </location>
    <ligand>
        <name>ATP</name>
        <dbReference type="ChEBI" id="CHEBI:30616"/>
    </ligand>
</feature>
<feature type="binding site" evidence="6">
    <location>
        <position position="383"/>
    </location>
    <ligand>
        <name>Mg(2+)</name>
        <dbReference type="ChEBI" id="CHEBI:18420"/>
    </ligand>
</feature>
<keyword evidence="3 6" id="KW-0547">Nucleotide-binding</keyword>
<comment type="function">
    <text evidence="6 7">Catalyzes the reversible transfer of the terminal phosphate of ATP to form a long-chain polyphosphate (polyP).</text>
</comment>
<comment type="PTM">
    <text evidence="6 7">An intermediate of this reaction is the autophosphorylated ppk in which a phosphate is covalently linked to a histidine residue through a N-P bond.</text>
</comment>
<evidence type="ECO:0000259" key="9">
    <source>
        <dbReference type="Pfam" id="PF13089"/>
    </source>
</evidence>
<evidence type="ECO:0000256" key="1">
    <source>
        <dbReference type="ARBA" id="ARBA00022553"/>
    </source>
</evidence>
<dbReference type="Pfam" id="PF02503">
    <property type="entry name" value="PP_kinase"/>
    <property type="match status" value="1"/>
</dbReference>
<dbReference type="Pfam" id="PF17941">
    <property type="entry name" value="PP_kinase_C_1"/>
    <property type="match status" value="1"/>
</dbReference>
<dbReference type="GO" id="GO:0005524">
    <property type="term" value="F:ATP binding"/>
    <property type="evidence" value="ECO:0007669"/>
    <property type="project" value="UniProtKB-KW"/>
</dbReference>
<dbReference type="EMBL" id="FNAF01000004">
    <property type="protein sequence ID" value="SDD57049.1"/>
    <property type="molecule type" value="Genomic_DNA"/>
</dbReference>
<dbReference type="NCBIfam" id="TIGR03705">
    <property type="entry name" value="poly_P_kin"/>
    <property type="match status" value="1"/>
</dbReference>
<gene>
    <name evidence="6" type="primary">ppk</name>
    <name evidence="12" type="ORF">SAMN04489866_104139</name>
</gene>
<reference evidence="12 13" key="1">
    <citation type="submission" date="2016-10" db="EMBL/GenBank/DDBJ databases">
        <authorList>
            <person name="de Groot N.N."/>
        </authorList>
    </citation>
    <scope>NUCLEOTIDE SEQUENCE [LARGE SCALE GENOMIC DNA]</scope>
    <source>
        <strain evidence="12 13">DSM 20475</strain>
    </source>
</reference>
<evidence type="ECO:0000256" key="5">
    <source>
        <dbReference type="ARBA" id="ARBA00022840"/>
    </source>
</evidence>
<comment type="similarity">
    <text evidence="6 7">Belongs to the polyphosphate kinase 1 (PPK1) family.</text>
</comment>
<keyword evidence="2 6" id="KW-0808">Transferase</keyword>
<evidence type="ECO:0000256" key="6">
    <source>
        <dbReference type="HAMAP-Rule" id="MF_00347"/>
    </source>
</evidence>
<keyword evidence="5 6" id="KW-0067">ATP-binding</keyword>
<feature type="domain" description="Polyphosphate kinase C-terminal" evidence="11">
    <location>
        <begin position="345"/>
        <end position="500"/>
    </location>
</feature>
<evidence type="ECO:0000259" key="10">
    <source>
        <dbReference type="Pfam" id="PF13090"/>
    </source>
</evidence>
<dbReference type="Gene3D" id="3.30.870.10">
    <property type="entry name" value="Endonuclease Chain A"/>
    <property type="match status" value="2"/>
</dbReference>
<evidence type="ECO:0000313" key="13">
    <source>
        <dbReference type="Proteomes" id="UP000198995"/>
    </source>
</evidence>
<dbReference type="SUPFAM" id="SSF140356">
    <property type="entry name" value="PPK N-terminal domain-like"/>
    <property type="match status" value="1"/>
</dbReference>
<dbReference type="NCBIfam" id="NF003921">
    <property type="entry name" value="PRK05443.2-2"/>
    <property type="match status" value="1"/>
</dbReference>
<feature type="binding site" evidence="6">
    <location>
        <position position="476"/>
    </location>
    <ligand>
        <name>ATP</name>
        <dbReference type="ChEBI" id="CHEBI:30616"/>
    </ligand>
</feature>
<feature type="domain" description="Polyphosphate kinase middle" evidence="8">
    <location>
        <begin position="126"/>
        <end position="306"/>
    </location>
</feature>
<keyword evidence="6" id="KW-0460">Magnesium</keyword>
<feature type="active site" description="Phosphohistidine intermediate" evidence="6">
    <location>
        <position position="443"/>
    </location>
</feature>
<dbReference type="Gene3D" id="1.20.58.310">
    <property type="entry name" value="Polyphosphate kinase N-terminal domain"/>
    <property type="match status" value="1"/>
</dbReference>
<dbReference type="Proteomes" id="UP000198995">
    <property type="component" value="Unassembled WGS sequence"/>
</dbReference>
<dbReference type="PANTHER" id="PTHR30218">
    <property type="entry name" value="POLYPHOSPHATE KINASE"/>
    <property type="match status" value="1"/>
</dbReference>
<feature type="domain" description="Polyphosphate kinase N-terminal" evidence="9">
    <location>
        <begin position="10"/>
        <end position="114"/>
    </location>
</feature>
<dbReference type="Gene3D" id="3.30.1840.10">
    <property type="entry name" value="Polyphosphate kinase middle domain"/>
    <property type="match status" value="1"/>
</dbReference>
<evidence type="ECO:0000259" key="8">
    <source>
        <dbReference type="Pfam" id="PF02503"/>
    </source>
</evidence>
<dbReference type="InterPro" id="IPR003414">
    <property type="entry name" value="PP_kinase"/>
</dbReference>
<dbReference type="InterPro" id="IPR036832">
    <property type="entry name" value="PPK_N_dom_sf"/>
</dbReference>
<dbReference type="GO" id="GO:0046872">
    <property type="term" value="F:metal ion binding"/>
    <property type="evidence" value="ECO:0007669"/>
    <property type="project" value="UniProtKB-KW"/>
</dbReference>
<comment type="catalytic activity">
    <reaction evidence="6 7">
        <text>[phosphate](n) + ATP = [phosphate](n+1) + ADP</text>
        <dbReference type="Rhea" id="RHEA:19573"/>
        <dbReference type="Rhea" id="RHEA-COMP:9859"/>
        <dbReference type="Rhea" id="RHEA-COMP:14280"/>
        <dbReference type="ChEBI" id="CHEBI:16838"/>
        <dbReference type="ChEBI" id="CHEBI:30616"/>
        <dbReference type="ChEBI" id="CHEBI:456216"/>
        <dbReference type="EC" id="2.7.4.1"/>
    </reaction>
</comment>
<evidence type="ECO:0000256" key="7">
    <source>
        <dbReference type="RuleBase" id="RU003800"/>
    </source>
</evidence>
<evidence type="ECO:0000256" key="4">
    <source>
        <dbReference type="ARBA" id="ARBA00022777"/>
    </source>
</evidence>
<accession>A0A1G6VU07</accession>
<dbReference type="PIRSF" id="PIRSF015589">
    <property type="entry name" value="PP_kinase"/>
    <property type="match status" value="1"/>
</dbReference>
<dbReference type="GO" id="GO:0008976">
    <property type="term" value="F:polyphosphate kinase activity"/>
    <property type="evidence" value="ECO:0007669"/>
    <property type="project" value="UniProtKB-UniRule"/>
</dbReference>
<keyword evidence="6" id="KW-0479">Metal-binding</keyword>
<evidence type="ECO:0000256" key="3">
    <source>
        <dbReference type="ARBA" id="ARBA00022741"/>
    </source>
</evidence>
<dbReference type="GO" id="GO:0009358">
    <property type="term" value="C:polyphosphate kinase complex"/>
    <property type="evidence" value="ECO:0007669"/>
    <property type="project" value="InterPro"/>
</dbReference>
<organism evidence="12 13">
    <name type="scientific">Peptococcus niger</name>
    <dbReference type="NCBI Taxonomy" id="2741"/>
    <lineage>
        <taxon>Bacteria</taxon>
        <taxon>Bacillati</taxon>
        <taxon>Bacillota</taxon>
        <taxon>Clostridia</taxon>
        <taxon>Eubacteriales</taxon>
        <taxon>Peptococcaceae</taxon>
        <taxon>Peptococcus</taxon>
    </lineage>
</organism>
<keyword evidence="13" id="KW-1185">Reference proteome</keyword>
<sequence length="726" mass="83473">MSSEIPTSLFVNRELSWLGFNERVLEAAEDDRLPLFERLRFVSIYGSNLDEFFMVRVGGLTDALMLGVEEIDGKSGMSIEEQLTSVYNKVRHLLPRLERCYRSIIDQLADYDIREVNMNKLTPYDEDYLTRFFENNVAPFLSPQIIDSHHPFPYFSNKEQFVGIALKTNKKRPFDFGVIPVSYQNYRRYHIYPNETKTGYNYVLMAPLIMHFADKLFKRGDIQERFVFRITRNGDLKVDEALYDQDIDWRQQMEQLLNKRKRSQAVRLQLSQHISTELQGYLMQKLEIEPRAVMIAEYVPASLSHVYGLCGELADHYPELNYDPMPPIMPPGIQPGDSIIKKLDERGDIFLAYPYHSMKSFLDLLDEAAVDPDVTSIKITLYRIASGSKVAQALIKAAENGKSVMVLVELKARFDEEHNIVWSKRLEEAGCSVLYGMENYKVHSKICLITRRNGRNVQYITQIGTGNYNEKTARQYTDFCLITQNQQIGEEVSRVFQTLQLGAFVDSSQYLLVAPLQMKSRFLDFIDEEIAAAKAGKPARIILKLNGLSHKDMIEALIRASQAGVDITLYVRGICCLRPGVEGYTENITVKSMVGRFLEHPRIYLFGHGDREKIFIGSADWMTRNLLYRVEVAVQILEPKVRQIIMDVLGILAADNVLARIALPDGSYKRLYPGLEERAIDSQYEQYAYFKQRTAQAVTVAEPPRVDKGQRPTFIERLLSWFRGGH</sequence>
<dbReference type="InterPro" id="IPR041108">
    <property type="entry name" value="PP_kinase_C_1"/>
</dbReference>
<feature type="binding site" evidence="6">
    <location>
        <position position="413"/>
    </location>
    <ligand>
        <name>Mg(2+)</name>
        <dbReference type="ChEBI" id="CHEBI:18420"/>
    </ligand>
</feature>
<dbReference type="SUPFAM" id="SSF143724">
    <property type="entry name" value="PHP14-like"/>
    <property type="match status" value="1"/>
</dbReference>